<dbReference type="Pfam" id="PF07690">
    <property type="entry name" value="MFS_1"/>
    <property type="match status" value="1"/>
</dbReference>
<keyword evidence="3 6" id="KW-1133">Transmembrane helix</keyword>
<dbReference type="PROSITE" id="PS50850">
    <property type="entry name" value="MFS"/>
    <property type="match status" value="1"/>
</dbReference>
<evidence type="ECO:0000256" key="5">
    <source>
        <dbReference type="SAM" id="MobiDB-lite"/>
    </source>
</evidence>
<dbReference type="InterPro" id="IPR020846">
    <property type="entry name" value="MFS_dom"/>
</dbReference>
<feature type="domain" description="Major facilitator superfamily (MFS) profile" evidence="7">
    <location>
        <begin position="1"/>
        <end position="201"/>
    </location>
</feature>
<dbReference type="Proteomes" id="UP000487117">
    <property type="component" value="Unassembled WGS sequence"/>
</dbReference>
<name>A0A7V8FJZ0_STEMA</name>
<dbReference type="PANTHER" id="PTHR23501:SF5">
    <property type="entry name" value="TRANSPORT PROTEIN"/>
    <property type="match status" value="1"/>
</dbReference>
<evidence type="ECO:0000256" key="6">
    <source>
        <dbReference type="SAM" id="Phobius"/>
    </source>
</evidence>
<dbReference type="PANTHER" id="PTHR23501">
    <property type="entry name" value="MAJOR FACILITATOR SUPERFAMILY"/>
    <property type="match status" value="1"/>
</dbReference>
<evidence type="ECO:0000256" key="4">
    <source>
        <dbReference type="ARBA" id="ARBA00023136"/>
    </source>
</evidence>
<organism evidence="8 9">
    <name type="scientific">Stenotrophomonas maltophilia</name>
    <name type="common">Pseudomonas maltophilia</name>
    <name type="synonym">Xanthomonas maltophilia</name>
    <dbReference type="NCBI Taxonomy" id="40324"/>
    <lineage>
        <taxon>Bacteria</taxon>
        <taxon>Pseudomonadati</taxon>
        <taxon>Pseudomonadota</taxon>
        <taxon>Gammaproteobacteria</taxon>
        <taxon>Lysobacterales</taxon>
        <taxon>Lysobacteraceae</taxon>
        <taxon>Stenotrophomonas</taxon>
        <taxon>Stenotrophomonas maltophilia group</taxon>
    </lineage>
</organism>
<evidence type="ECO:0000256" key="2">
    <source>
        <dbReference type="ARBA" id="ARBA00022692"/>
    </source>
</evidence>
<comment type="subcellular location">
    <subcellularLocation>
        <location evidence="1">Membrane</location>
        <topology evidence="1">Multi-pass membrane protein</topology>
    </subcellularLocation>
</comment>
<keyword evidence="2 6" id="KW-0812">Transmembrane</keyword>
<protein>
    <recommendedName>
        <fullName evidence="7">Major facilitator superfamily (MFS) profile domain-containing protein</fullName>
    </recommendedName>
</protein>
<dbReference type="InterPro" id="IPR036259">
    <property type="entry name" value="MFS_trans_sf"/>
</dbReference>
<evidence type="ECO:0000313" key="9">
    <source>
        <dbReference type="Proteomes" id="UP000487117"/>
    </source>
</evidence>
<evidence type="ECO:0000256" key="3">
    <source>
        <dbReference type="ARBA" id="ARBA00022989"/>
    </source>
</evidence>
<feature type="transmembrane region" description="Helical" evidence="6">
    <location>
        <begin position="58"/>
        <end position="75"/>
    </location>
</feature>
<dbReference type="Gene3D" id="1.20.1250.20">
    <property type="entry name" value="MFS general substrate transporter like domains"/>
    <property type="match status" value="1"/>
</dbReference>
<feature type="region of interest" description="Disordered" evidence="5">
    <location>
        <begin position="204"/>
        <end position="223"/>
    </location>
</feature>
<keyword evidence="4 6" id="KW-0472">Membrane</keyword>
<feature type="transmembrane region" description="Helical" evidence="6">
    <location>
        <begin position="32"/>
        <end position="51"/>
    </location>
</feature>
<dbReference type="GO" id="GO:0005886">
    <property type="term" value="C:plasma membrane"/>
    <property type="evidence" value="ECO:0007669"/>
    <property type="project" value="TreeGrafter"/>
</dbReference>
<dbReference type="SUPFAM" id="SSF103473">
    <property type="entry name" value="MFS general substrate transporter"/>
    <property type="match status" value="1"/>
</dbReference>
<sequence>MAGLGMLPFALAMLVFPQVARRLSTRLDSRRLLSIGLAVVALGNLAMVFVAAQPGLPALVLAMALLGTGGGLLNGETQKAIMGTVPPHRAGMASGISTTARFTGILMGFAGLGAVLAGTTRSALQQAMPAAHLPLDAQLVDRIVAGDLQRALQAYPADVAATVTGIARMAYQQGFAQAFLVAGVAAALAALLVWLGMRRTDTAAGTRTGDDAQRAPAMRVGMR</sequence>
<evidence type="ECO:0000259" key="7">
    <source>
        <dbReference type="PROSITE" id="PS50850"/>
    </source>
</evidence>
<dbReference type="GO" id="GO:0022857">
    <property type="term" value="F:transmembrane transporter activity"/>
    <property type="evidence" value="ECO:0007669"/>
    <property type="project" value="InterPro"/>
</dbReference>
<reference evidence="9" key="1">
    <citation type="journal article" date="2020" name="MBio">
        <title>Horizontal gene transfer to a defensive symbiont with a reduced genome amongst a multipartite beetle microbiome.</title>
        <authorList>
            <person name="Waterworth S.C."/>
            <person name="Florez L.V."/>
            <person name="Rees E.R."/>
            <person name="Hertweck C."/>
            <person name="Kaltenpoth M."/>
            <person name="Kwan J.C."/>
        </authorList>
    </citation>
    <scope>NUCLEOTIDE SEQUENCE [LARGE SCALE GENOMIC DNA]</scope>
</reference>
<dbReference type="AlphaFoldDB" id="A0A7V8FJZ0"/>
<evidence type="ECO:0000256" key="1">
    <source>
        <dbReference type="ARBA" id="ARBA00004141"/>
    </source>
</evidence>
<gene>
    <name evidence="8" type="ORF">GAK31_00667</name>
</gene>
<comment type="caution">
    <text evidence="8">The sequence shown here is derived from an EMBL/GenBank/DDBJ whole genome shotgun (WGS) entry which is preliminary data.</text>
</comment>
<dbReference type="EMBL" id="WNDS01000001">
    <property type="protein sequence ID" value="KAF1017402.1"/>
    <property type="molecule type" value="Genomic_DNA"/>
</dbReference>
<evidence type="ECO:0000313" key="8">
    <source>
        <dbReference type="EMBL" id="KAF1017402.1"/>
    </source>
</evidence>
<feature type="transmembrane region" description="Helical" evidence="6">
    <location>
        <begin position="95"/>
        <end position="118"/>
    </location>
</feature>
<feature type="transmembrane region" description="Helical" evidence="6">
    <location>
        <begin position="178"/>
        <end position="197"/>
    </location>
</feature>
<dbReference type="InterPro" id="IPR011701">
    <property type="entry name" value="MFS"/>
</dbReference>
<accession>A0A7V8FJZ0</accession>
<proteinExistence type="predicted"/>